<evidence type="ECO:0000313" key="2">
    <source>
        <dbReference type="Proteomes" id="UP000552709"/>
    </source>
</evidence>
<name>A0A7W8K0G4_9DEIO</name>
<accession>A0A7W8K0G4</accession>
<dbReference type="Proteomes" id="UP000552709">
    <property type="component" value="Unassembled WGS sequence"/>
</dbReference>
<dbReference type="EMBL" id="JACHFL010000038">
    <property type="protein sequence ID" value="MBB5366370.1"/>
    <property type="molecule type" value="Genomic_DNA"/>
</dbReference>
<proteinExistence type="predicted"/>
<organism evidence="1 2">
    <name type="scientific">Deinococcus humi</name>
    <dbReference type="NCBI Taxonomy" id="662880"/>
    <lineage>
        <taxon>Bacteria</taxon>
        <taxon>Thermotogati</taxon>
        <taxon>Deinococcota</taxon>
        <taxon>Deinococci</taxon>
        <taxon>Deinococcales</taxon>
        <taxon>Deinococcaceae</taxon>
        <taxon>Deinococcus</taxon>
    </lineage>
</organism>
<gene>
    <name evidence="1" type="ORF">HNQ08_005499</name>
</gene>
<reference evidence="1 2" key="1">
    <citation type="submission" date="2020-08" db="EMBL/GenBank/DDBJ databases">
        <title>Genomic Encyclopedia of Type Strains, Phase IV (KMG-IV): sequencing the most valuable type-strain genomes for metagenomic binning, comparative biology and taxonomic classification.</title>
        <authorList>
            <person name="Goeker M."/>
        </authorList>
    </citation>
    <scope>NUCLEOTIDE SEQUENCE [LARGE SCALE GENOMIC DNA]</scope>
    <source>
        <strain evidence="1 2">DSM 27939</strain>
    </source>
</reference>
<protein>
    <submittedName>
        <fullName evidence="1">Uncharacterized protein</fullName>
    </submittedName>
</protein>
<sequence length="32" mass="3523">MVEVLDPGMQVQKFLCAFPPLESLLLSLLTSC</sequence>
<comment type="caution">
    <text evidence="1">The sequence shown here is derived from an EMBL/GenBank/DDBJ whole genome shotgun (WGS) entry which is preliminary data.</text>
</comment>
<evidence type="ECO:0000313" key="1">
    <source>
        <dbReference type="EMBL" id="MBB5366370.1"/>
    </source>
</evidence>
<dbReference type="AlphaFoldDB" id="A0A7W8K0G4"/>
<feature type="non-terminal residue" evidence="1">
    <location>
        <position position="32"/>
    </location>
</feature>
<keyword evidence="2" id="KW-1185">Reference proteome</keyword>